<dbReference type="InterPro" id="IPR003772">
    <property type="entry name" value="YceD"/>
</dbReference>
<evidence type="ECO:0000313" key="2">
    <source>
        <dbReference type="Proteomes" id="UP000776276"/>
    </source>
</evidence>
<keyword evidence="2" id="KW-1185">Reference proteome</keyword>
<organism evidence="1 2">
    <name type="scientific">Sphingomonas quercus</name>
    <dbReference type="NCBI Taxonomy" id="2842451"/>
    <lineage>
        <taxon>Bacteria</taxon>
        <taxon>Pseudomonadati</taxon>
        <taxon>Pseudomonadota</taxon>
        <taxon>Alphaproteobacteria</taxon>
        <taxon>Sphingomonadales</taxon>
        <taxon>Sphingomonadaceae</taxon>
        <taxon>Sphingomonas</taxon>
    </lineage>
</organism>
<proteinExistence type="predicted"/>
<dbReference type="EMBL" id="JAHKRT010000002">
    <property type="protein sequence ID" value="MBU3077063.1"/>
    <property type="molecule type" value="Genomic_DNA"/>
</dbReference>
<sequence length="179" mass="18914">MLANEFARPIRLDTLGEGAREVTIAAEADERAALAKRFHLLSIERLEATAALRREGERVFVEGRLAAAVTQSCVATGDPLPATLDEPFALRFEPTTVAGAGDVVEEVELAEADLDIVTYSGGTIDLGEAVAETLSLALDPFPRAPDADDRLREAGVLDEGEAGPFAALKALKDKLGDGE</sequence>
<evidence type="ECO:0000313" key="1">
    <source>
        <dbReference type="EMBL" id="MBU3077063.1"/>
    </source>
</evidence>
<gene>
    <name evidence="1" type="ORF">KOF26_04220</name>
</gene>
<dbReference type="Proteomes" id="UP000776276">
    <property type="component" value="Unassembled WGS sequence"/>
</dbReference>
<protein>
    <submittedName>
        <fullName evidence="1">DUF177 domain-containing protein</fullName>
    </submittedName>
</protein>
<comment type="caution">
    <text evidence="1">The sequence shown here is derived from an EMBL/GenBank/DDBJ whole genome shotgun (WGS) entry which is preliminary data.</text>
</comment>
<dbReference type="Pfam" id="PF02620">
    <property type="entry name" value="YceD"/>
    <property type="match status" value="1"/>
</dbReference>
<name>A0ABS6BFK7_9SPHN</name>
<reference evidence="1 2" key="1">
    <citation type="submission" date="2021-06" db="EMBL/GenBank/DDBJ databases">
        <title>Sphingomonas sp. XMGL2, whole genome shotgun sequencing project.</title>
        <authorList>
            <person name="Zhao G."/>
            <person name="Shen L."/>
        </authorList>
    </citation>
    <scope>NUCLEOTIDE SEQUENCE [LARGE SCALE GENOMIC DNA]</scope>
    <source>
        <strain evidence="1 2">XMGL2</strain>
    </source>
</reference>
<accession>A0ABS6BFK7</accession>